<sequence>MGILANTVSISQFRVVGEKPAGDLFDWAGEQLARNRFHAIDRGSEELSIGWVQLDDSQDGSFEIASSYRRDHWLCFSLRRDQRKVPARLLKEHYRQAEEDFLAKNPGLQRVPKQKKEELREAVKGALLARTLPTPSVYDVIWDTETGLLSFTSLGKAQIEMFGDLFKQTFDGLRLVAYHPYARAEAVIPDALKPALAEANQAGTDTVIDLIEKNSWLGEDFLVWLLDQTLHASAEFSISRPGPTGAGEGFVAYLNDRLVISGASEGGVQKLVVSGPQDRFSEACTALRSGKSIQEAVLHFEKGEDAWKLNLKGQLFHLAGFKCPAVQLEKDDLTDPEMEREALFYERMHLLQTGLQLFDSLLASFLEQRLAPDWEQLQSAISTRLGED</sequence>
<organism evidence="1 2">
    <name type="scientific">Geothermobacter hydrogeniphilus</name>
    <dbReference type="NCBI Taxonomy" id="1969733"/>
    <lineage>
        <taxon>Bacteria</taxon>
        <taxon>Pseudomonadati</taxon>
        <taxon>Thermodesulfobacteriota</taxon>
        <taxon>Desulfuromonadia</taxon>
        <taxon>Desulfuromonadales</taxon>
        <taxon>Geothermobacteraceae</taxon>
        <taxon>Geothermobacter</taxon>
    </lineage>
</organism>
<dbReference type="RefSeq" id="WP_103116613.1">
    <property type="nucleotide sequence ID" value="NZ_PPFX01000047.1"/>
</dbReference>
<proteinExistence type="predicted"/>
<accession>A0A2K2H6D4</accession>
<gene>
    <name evidence="1" type="ORF">C2E25_15400</name>
</gene>
<name>A0A2K2H6D4_9BACT</name>
<dbReference type="InterPro" id="IPR007476">
    <property type="entry name" value="RdgC"/>
</dbReference>
<dbReference type="GO" id="GO:0006310">
    <property type="term" value="P:DNA recombination"/>
    <property type="evidence" value="ECO:0007669"/>
    <property type="project" value="InterPro"/>
</dbReference>
<dbReference type="Pfam" id="PF04381">
    <property type="entry name" value="RdgC"/>
    <property type="match status" value="1"/>
</dbReference>
<reference evidence="1 2" key="1">
    <citation type="journal article" date="2018" name="Genome Announc.">
        <title>Genome Sequence of Geothermobacter sp. HR-1 Iron Reducer from the Loihi Seamount.</title>
        <authorList>
            <person name="Smith H."/>
            <person name="Abuyen K."/>
            <person name="Tremblay J."/>
            <person name="Savalia P."/>
            <person name="Perez-Rodriguez I."/>
            <person name="Emerson D."/>
            <person name="Tully B."/>
            <person name="Amend J."/>
        </authorList>
    </citation>
    <scope>NUCLEOTIDE SEQUENCE [LARGE SCALE GENOMIC DNA]</scope>
    <source>
        <strain evidence="1 2">HR-1</strain>
    </source>
</reference>
<comment type="caution">
    <text evidence="1">The sequence shown here is derived from an EMBL/GenBank/DDBJ whole genome shotgun (WGS) entry which is preliminary data.</text>
</comment>
<keyword evidence="1" id="KW-0540">Nuclease</keyword>
<protein>
    <submittedName>
        <fullName evidence="1">Exonuclease</fullName>
    </submittedName>
</protein>
<dbReference type="Proteomes" id="UP000236340">
    <property type="component" value="Unassembled WGS sequence"/>
</dbReference>
<dbReference type="GO" id="GO:0004527">
    <property type="term" value="F:exonuclease activity"/>
    <property type="evidence" value="ECO:0007669"/>
    <property type="project" value="UniProtKB-KW"/>
</dbReference>
<evidence type="ECO:0000313" key="1">
    <source>
        <dbReference type="EMBL" id="PNU18884.1"/>
    </source>
</evidence>
<evidence type="ECO:0000313" key="2">
    <source>
        <dbReference type="Proteomes" id="UP000236340"/>
    </source>
</evidence>
<dbReference type="OrthoDB" id="9793997at2"/>
<keyword evidence="1" id="KW-0378">Hydrolase</keyword>
<dbReference type="EMBL" id="PPFX01000047">
    <property type="protein sequence ID" value="PNU18884.1"/>
    <property type="molecule type" value="Genomic_DNA"/>
</dbReference>
<dbReference type="AlphaFoldDB" id="A0A2K2H6D4"/>
<keyword evidence="1" id="KW-0269">Exonuclease</keyword>